<evidence type="ECO:0000313" key="3">
    <source>
        <dbReference type="Proteomes" id="UP001162156"/>
    </source>
</evidence>
<dbReference type="Proteomes" id="UP001162156">
    <property type="component" value="Unassembled WGS sequence"/>
</dbReference>
<accession>A0AAV8WW30</accession>
<dbReference type="PANTHER" id="PTHR39953">
    <property type="entry name" value="RE54151P"/>
    <property type="match status" value="1"/>
</dbReference>
<dbReference type="CDD" id="cd22343">
    <property type="entry name" value="PDDEXK_lambda_exonuclease-like"/>
    <property type="match status" value="1"/>
</dbReference>
<keyword evidence="3" id="KW-1185">Reference proteome</keyword>
<gene>
    <name evidence="2" type="ORF">NQ314_016485</name>
</gene>
<evidence type="ECO:0000313" key="2">
    <source>
        <dbReference type="EMBL" id="KAJ8930688.1"/>
    </source>
</evidence>
<comment type="caution">
    <text evidence="2">The sequence shown here is derived from an EMBL/GenBank/DDBJ whole genome shotgun (WGS) entry which is preliminary data.</text>
</comment>
<proteinExistence type="predicted"/>
<dbReference type="GO" id="GO:0006281">
    <property type="term" value="P:DNA repair"/>
    <property type="evidence" value="ECO:0007669"/>
    <property type="project" value="UniProtKB-ARBA"/>
</dbReference>
<dbReference type="SUPFAM" id="SSF52980">
    <property type="entry name" value="Restriction endonuclease-like"/>
    <property type="match status" value="1"/>
</dbReference>
<dbReference type="InterPro" id="IPR019080">
    <property type="entry name" value="YqaJ_viral_recombinase"/>
</dbReference>
<sequence>MDELSETEVNIKKEFKINHEQFMETMNTEIHIKNEVEEHIVKDTGTDSEDFVEGDLEIKSEEIDIKSESSDCISNANWYVARKHRLTASKFGIILSACKKNKFPPSLFKSLTEEYNLTRISTIQWGKDNEATALQEFKTYTNLNVQPSGLCLDSCAFLGASPDGLINEGCVLGIKCPFKYRSTNFLRDAINDVTFTGYDENDQIVMNTQLLPPSIGSVVFN</sequence>
<dbReference type="Gene3D" id="3.90.320.10">
    <property type="match status" value="1"/>
</dbReference>
<protein>
    <recommendedName>
        <fullName evidence="1">YqaJ viral recombinase domain-containing protein</fullName>
    </recommendedName>
</protein>
<dbReference type="EMBL" id="JANEYF010004580">
    <property type="protein sequence ID" value="KAJ8930688.1"/>
    <property type="molecule type" value="Genomic_DNA"/>
</dbReference>
<feature type="domain" description="YqaJ viral recombinase" evidence="1">
    <location>
        <begin position="78"/>
        <end position="187"/>
    </location>
</feature>
<dbReference type="InterPro" id="IPR011335">
    <property type="entry name" value="Restrct_endonuc-II-like"/>
</dbReference>
<evidence type="ECO:0000259" key="1">
    <source>
        <dbReference type="Pfam" id="PF09588"/>
    </source>
</evidence>
<reference evidence="2" key="1">
    <citation type="journal article" date="2023" name="Insect Mol. Biol.">
        <title>Genome sequencing provides insights into the evolution of gene families encoding plant cell wall-degrading enzymes in longhorned beetles.</title>
        <authorList>
            <person name="Shin N.R."/>
            <person name="Okamura Y."/>
            <person name="Kirsch R."/>
            <person name="Pauchet Y."/>
        </authorList>
    </citation>
    <scope>NUCLEOTIDE SEQUENCE</scope>
    <source>
        <strain evidence="2">RBIC_L_NR</strain>
    </source>
</reference>
<dbReference type="AlphaFoldDB" id="A0AAV8WW30"/>
<dbReference type="Pfam" id="PF09588">
    <property type="entry name" value="YqaJ"/>
    <property type="match status" value="1"/>
</dbReference>
<organism evidence="2 3">
    <name type="scientific">Rhamnusium bicolor</name>
    <dbReference type="NCBI Taxonomy" id="1586634"/>
    <lineage>
        <taxon>Eukaryota</taxon>
        <taxon>Metazoa</taxon>
        <taxon>Ecdysozoa</taxon>
        <taxon>Arthropoda</taxon>
        <taxon>Hexapoda</taxon>
        <taxon>Insecta</taxon>
        <taxon>Pterygota</taxon>
        <taxon>Neoptera</taxon>
        <taxon>Endopterygota</taxon>
        <taxon>Coleoptera</taxon>
        <taxon>Polyphaga</taxon>
        <taxon>Cucujiformia</taxon>
        <taxon>Chrysomeloidea</taxon>
        <taxon>Cerambycidae</taxon>
        <taxon>Lepturinae</taxon>
        <taxon>Rhagiini</taxon>
        <taxon>Rhamnusium</taxon>
    </lineage>
</organism>
<name>A0AAV8WW30_9CUCU</name>
<dbReference type="InterPro" id="IPR011604">
    <property type="entry name" value="PDDEXK-like_dom_sf"/>
</dbReference>
<dbReference type="PANTHER" id="PTHR39953:SF1">
    <property type="entry name" value="RE54151P"/>
    <property type="match status" value="1"/>
</dbReference>